<dbReference type="Proteomes" id="UP001361570">
    <property type="component" value="Unassembled WGS sequence"/>
</dbReference>
<keyword evidence="5 9" id="KW-0067">ATP-binding</keyword>
<evidence type="ECO:0000256" key="6">
    <source>
        <dbReference type="ARBA" id="ARBA00023251"/>
    </source>
</evidence>
<dbReference type="InterPro" id="IPR003593">
    <property type="entry name" value="AAA+_ATPase"/>
</dbReference>
<dbReference type="InterPro" id="IPR050763">
    <property type="entry name" value="ABC_transporter_ATP-binding"/>
</dbReference>
<reference evidence="9 10" key="1">
    <citation type="submission" date="2024-03" db="EMBL/GenBank/DDBJ databases">
        <title>Draft genome sequence of Klenkia sp. LSe6-5.</title>
        <authorList>
            <person name="Duangmal K."/>
            <person name="Chantavorakit T."/>
        </authorList>
    </citation>
    <scope>NUCLEOTIDE SEQUENCE [LARGE SCALE GENOMIC DNA]</scope>
    <source>
        <strain evidence="9 10">LSe6-5</strain>
    </source>
</reference>
<gene>
    <name evidence="9" type="ORF">TEK04_10545</name>
</gene>
<dbReference type="SMART" id="SM00382">
    <property type="entry name" value="AAA"/>
    <property type="match status" value="1"/>
</dbReference>
<dbReference type="CDD" id="cd03230">
    <property type="entry name" value="ABC_DR_subfamily_A"/>
    <property type="match status" value="1"/>
</dbReference>
<organism evidence="9 10">
    <name type="scientific">Klenkia sesuvii</name>
    <dbReference type="NCBI Taxonomy" id="3103137"/>
    <lineage>
        <taxon>Bacteria</taxon>
        <taxon>Bacillati</taxon>
        <taxon>Actinomycetota</taxon>
        <taxon>Actinomycetes</taxon>
        <taxon>Geodermatophilales</taxon>
        <taxon>Geodermatophilaceae</taxon>
        <taxon>Klenkia</taxon>
    </lineage>
</organism>
<comment type="subcellular location">
    <subcellularLocation>
        <location evidence="1">Cell membrane</location>
        <topology evidence="1">Peripheral membrane protein</topology>
    </subcellularLocation>
</comment>
<dbReference type="Pfam" id="PF00005">
    <property type="entry name" value="ABC_tran"/>
    <property type="match status" value="1"/>
</dbReference>
<feature type="region of interest" description="Disordered" evidence="7">
    <location>
        <begin position="1"/>
        <end position="20"/>
    </location>
</feature>
<dbReference type="PROSITE" id="PS50893">
    <property type="entry name" value="ABC_TRANSPORTER_2"/>
    <property type="match status" value="1"/>
</dbReference>
<keyword evidence="3" id="KW-0813">Transport</keyword>
<evidence type="ECO:0000256" key="5">
    <source>
        <dbReference type="ARBA" id="ARBA00022840"/>
    </source>
</evidence>
<evidence type="ECO:0000313" key="10">
    <source>
        <dbReference type="Proteomes" id="UP001361570"/>
    </source>
</evidence>
<sequence>MTTMDQSRVSTSRPAPRTPDVSLRGVARRFGDVVALDGVDLTLGPGEVVGFVGPNGSGKTTTVRVLLGLLRPTSGRATVRGWDCWQQSQQVHHLVGYVPAEPGLDPRLTGWQVMRRSRRLRGGTDDGRAEEVARRLDLDLGVRVGDASRGTRQKLAVVLALAHRPAVLLLDEPTTGLDPVSQREFHRLVGEQTAAGGSALLCSHVLSEVEQTADRVVVLRAGQVVAEGTPAQLRARSPFRVRARLGTSMPYELLRDLPGAADVRVEGDWVQCAVPPAALPALCARLAEHGVLDLECGQDDLEQSVLAWYREHR</sequence>
<dbReference type="EMBL" id="JBAPLU010000009">
    <property type="protein sequence ID" value="MEI4272162.1"/>
    <property type="molecule type" value="Genomic_DNA"/>
</dbReference>
<keyword evidence="4" id="KW-0547">Nucleotide-binding</keyword>
<evidence type="ECO:0000256" key="7">
    <source>
        <dbReference type="SAM" id="MobiDB-lite"/>
    </source>
</evidence>
<dbReference type="SUPFAM" id="SSF52540">
    <property type="entry name" value="P-loop containing nucleoside triphosphate hydrolases"/>
    <property type="match status" value="1"/>
</dbReference>
<evidence type="ECO:0000256" key="1">
    <source>
        <dbReference type="ARBA" id="ARBA00004202"/>
    </source>
</evidence>
<accession>A0ABU8DVS2</accession>
<keyword evidence="10" id="KW-1185">Reference proteome</keyword>
<proteinExistence type="inferred from homology"/>
<feature type="compositionally biased region" description="Polar residues" evidence="7">
    <location>
        <begin position="1"/>
        <end position="13"/>
    </location>
</feature>
<feature type="domain" description="ABC transporter" evidence="8">
    <location>
        <begin position="21"/>
        <end position="246"/>
    </location>
</feature>
<dbReference type="Gene3D" id="3.40.50.300">
    <property type="entry name" value="P-loop containing nucleotide triphosphate hydrolases"/>
    <property type="match status" value="1"/>
</dbReference>
<dbReference type="GO" id="GO:0005524">
    <property type="term" value="F:ATP binding"/>
    <property type="evidence" value="ECO:0007669"/>
    <property type="project" value="UniProtKB-KW"/>
</dbReference>
<protein>
    <submittedName>
        <fullName evidence="9">ABC transporter ATP-binding protein</fullName>
    </submittedName>
</protein>
<dbReference type="InterPro" id="IPR027417">
    <property type="entry name" value="P-loop_NTPase"/>
</dbReference>
<dbReference type="RefSeq" id="WP_336404298.1">
    <property type="nucleotide sequence ID" value="NZ_JBAPLU010000009.1"/>
</dbReference>
<evidence type="ECO:0000256" key="3">
    <source>
        <dbReference type="ARBA" id="ARBA00022448"/>
    </source>
</evidence>
<dbReference type="PANTHER" id="PTHR42711">
    <property type="entry name" value="ABC TRANSPORTER ATP-BINDING PROTEIN"/>
    <property type="match status" value="1"/>
</dbReference>
<dbReference type="InterPro" id="IPR003439">
    <property type="entry name" value="ABC_transporter-like_ATP-bd"/>
</dbReference>
<evidence type="ECO:0000259" key="8">
    <source>
        <dbReference type="PROSITE" id="PS50893"/>
    </source>
</evidence>
<evidence type="ECO:0000256" key="4">
    <source>
        <dbReference type="ARBA" id="ARBA00022741"/>
    </source>
</evidence>
<name>A0ABU8DVS2_9ACTN</name>
<keyword evidence="6" id="KW-0046">Antibiotic resistance</keyword>
<dbReference type="PANTHER" id="PTHR42711:SF5">
    <property type="entry name" value="ABC TRANSPORTER ATP-BINDING PROTEIN NATA"/>
    <property type="match status" value="1"/>
</dbReference>
<evidence type="ECO:0000313" key="9">
    <source>
        <dbReference type="EMBL" id="MEI4272162.1"/>
    </source>
</evidence>
<comment type="similarity">
    <text evidence="2">Belongs to the ABC transporter superfamily.</text>
</comment>
<comment type="caution">
    <text evidence="9">The sequence shown here is derived from an EMBL/GenBank/DDBJ whole genome shotgun (WGS) entry which is preliminary data.</text>
</comment>
<evidence type="ECO:0000256" key="2">
    <source>
        <dbReference type="ARBA" id="ARBA00005417"/>
    </source>
</evidence>